<evidence type="ECO:0000256" key="1">
    <source>
        <dbReference type="SAM" id="Phobius"/>
    </source>
</evidence>
<dbReference type="Proteomes" id="UP001282284">
    <property type="component" value="Unassembled WGS sequence"/>
</dbReference>
<organism evidence="2 3">
    <name type="scientific">Sporosarcina saromensis</name>
    <dbReference type="NCBI Taxonomy" id="359365"/>
    <lineage>
        <taxon>Bacteria</taxon>
        <taxon>Bacillati</taxon>
        <taxon>Bacillota</taxon>
        <taxon>Bacilli</taxon>
        <taxon>Bacillales</taxon>
        <taxon>Caryophanaceae</taxon>
        <taxon>Sporosarcina</taxon>
    </lineage>
</organism>
<protein>
    <submittedName>
        <fullName evidence="2">YlaF family protein</fullName>
    </submittedName>
</protein>
<evidence type="ECO:0000313" key="2">
    <source>
        <dbReference type="EMBL" id="MDW0111913.1"/>
    </source>
</evidence>
<dbReference type="RefSeq" id="WP_317941782.1">
    <property type="nucleotide sequence ID" value="NZ_JAUBDI010000001.1"/>
</dbReference>
<proteinExistence type="predicted"/>
<keyword evidence="1" id="KW-0472">Membrane</keyword>
<sequence length="61" mass="6671">MKNIKWVFVIYSIAAVLAMCGIGIAVAMRSIPVALIAMLALIFVMGNGFKTKKKMREKGLL</sequence>
<feature type="transmembrane region" description="Helical" evidence="1">
    <location>
        <begin position="7"/>
        <end position="25"/>
    </location>
</feature>
<gene>
    <name evidence="2" type="ORF">QT711_01855</name>
</gene>
<reference evidence="2 3" key="1">
    <citation type="submission" date="2023-06" db="EMBL/GenBank/DDBJ databases">
        <title>Sporosarcina sp. nov., isolated from Korean traditional fermented seafood 'Jeotgal'.</title>
        <authorList>
            <person name="Yang A.I."/>
            <person name="Shin N.-R."/>
        </authorList>
    </citation>
    <scope>NUCLEOTIDE SEQUENCE [LARGE SCALE GENOMIC DNA]</scope>
    <source>
        <strain evidence="2 3">KCTC13119</strain>
    </source>
</reference>
<dbReference type="InterPro" id="IPR035211">
    <property type="entry name" value="DUF5325"/>
</dbReference>
<accession>A0ABU4G4L9</accession>
<keyword evidence="1" id="KW-1133">Transmembrane helix</keyword>
<keyword evidence="1" id="KW-0812">Transmembrane</keyword>
<dbReference type="Pfam" id="PF17259">
    <property type="entry name" value="DUF5325"/>
    <property type="match status" value="1"/>
</dbReference>
<name>A0ABU4G4L9_9BACL</name>
<comment type="caution">
    <text evidence="2">The sequence shown here is derived from an EMBL/GenBank/DDBJ whole genome shotgun (WGS) entry which is preliminary data.</text>
</comment>
<keyword evidence="3" id="KW-1185">Reference proteome</keyword>
<dbReference type="EMBL" id="JAUBDI010000001">
    <property type="protein sequence ID" value="MDW0111913.1"/>
    <property type="molecule type" value="Genomic_DNA"/>
</dbReference>
<evidence type="ECO:0000313" key="3">
    <source>
        <dbReference type="Proteomes" id="UP001282284"/>
    </source>
</evidence>
<feature type="transmembrane region" description="Helical" evidence="1">
    <location>
        <begin position="31"/>
        <end position="49"/>
    </location>
</feature>